<reference evidence="2" key="1">
    <citation type="submission" date="2016-10" db="EMBL/GenBank/DDBJ databases">
        <authorList>
            <person name="Varghese N."/>
            <person name="Submissions S."/>
        </authorList>
    </citation>
    <scope>NUCLEOTIDE SEQUENCE [LARGE SCALE GENOMIC DNA]</scope>
    <source>
        <strain evidence="2">LMG 26416</strain>
    </source>
</reference>
<dbReference type="AlphaFoldDB" id="A0A1H7VUQ6"/>
<protein>
    <submittedName>
        <fullName evidence="1">Nitrogen fixation protein NifQ</fullName>
    </submittedName>
</protein>
<gene>
    <name evidence="1" type="ORF">SAMN05192542_12764</name>
</gene>
<evidence type="ECO:0000313" key="2">
    <source>
        <dbReference type="Proteomes" id="UP000199120"/>
    </source>
</evidence>
<dbReference type="GO" id="GO:0009399">
    <property type="term" value="P:nitrogen fixation"/>
    <property type="evidence" value="ECO:0007669"/>
    <property type="project" value="InterPro"/>
</dbReference>
<dbReference type="STRING" id="416943.SAMN05445871_4378"/>
<proteinExistence type="predicted"/>
<name>A0A1H7VUQ6_9BURK</name>
<organism evidence="1 2">
    <name type="scientific">Paraburkholderia caballeronis</name>
    <dbReference type="NCBI Taxonomy" id="416943"/>
    <lineage>
        <taxon>Bacteria</taxon>
        <taxon>Pseudomonadati</taxon>
        <taxon>Pseudomonadota</taxon>
        <taxon>Betaproteobacteria</taxon>
        <taxon>Burkholderiales</taxon>
        <taxon>Burkholderiaceae</taxon>
        <taxon>Paraburkholderia</taxon>
    </lineage>
</organism>
<dbReference type="OrthoDB" id="192277at2"/>
<sequence>MAEARGGPTSNVTAAVAARCDELAGGAQRARSSDARLFARLVAAREVRGELALLGLSPRQLAGVFGRHFAAGAQPLPTADEVTVIVDERYAAFVVAMQSLLMGFASPDVDRDDMAAIATIVAHACLRPDHLWRDLGLGGRDDVTAMLDRFFPALVARNVDGMRWKKFLARELALATGATPGPSPGCPGCEDFGFCFPAAH</sequence>
<dbReference type="Pfam" id="PF04891">
    <property type="entry name" value="NifQ"/>
    <property type="match status" value="1"/>
</dbReference>
<evidence type="ECO:0000313" key="1">
    <source>
        <dbReference type="EMBL" id="SEM12609.1"/>
    </source>
</evidence>
<dbReference type="RefSeq" id="WP_090548599.1">
    <property type="nucleotide sequence ID" value="NZ_FNSR01000002.1"/>
</dbReference>
<dbReference type="Proteomes" id="UP000199120">
    <property type="component" value="Unassembled WGS sequence"/>
</dbReference>
<dbReference type="GO" id="GO:0030151">
    <property type="term" value="F:molybdenum ion binding"/>
    <property type="evidence" value="ECO:0007669"/>
    <property type="project" value="InterPro"/>
</dbReference>
<dbReference type="EMBL" id="FOAJ01000027">
    <property type="protein sequence ID" value="SEM12609.1"/>
    <property type="molecule type" value="Genomic_DNA"/>
</dbReference>
<dbReference type="InterPro" id="IPR006975">
    <property type="entry name" value="NifQ"/>
</dbReference>
<accession>A0A1H7VUQ6</accession>
<keyword evidence="2" id="KW-1185">Reference proteome</keyword>